<dbReference type="InterPro" id="IPR058919">
    <property type="entry name" value="Pep3/Vps18_RING_C"/>
</dbReference>
<dbReference type="GO" id="GO:0030897">
    <property type="term" value="C:HOPS complex"/>
    <property type="evidence" value="ECO:0007669"/>
    <property type="project" value="TreeGrafter"/>
</dbReference>
<keyword evidence="2" id="KW-0479">Metal-binding</keyword>
<dbReference type="InParanoid" id="A0A163M236"/>
<comment type="similarity">
    <text evidence="1">Belongs to the VPS18 family.</text>
</comment>
<organism evidence="11">
    <name type="scientific">Absidia glauca</name>
    <name type="common">Pin mould</name>
    <dbReference type="NCBI Taxonomy" id="4829"/>
    <lineage>
        <taxon>Eukaryota</taxon>
        <taxon>Fungi</taxon>
        <taxon>Fungi incertae sedis</taxon>
        <taxon>Mucoromycota</taxon>
        <taxon>Mucoromycotina</taxon>
        <taxon>Mucoromycetes</taxon>
        <taxon>Mucorales</taxon>
        <taxon>Cunninghamellaceae</taxon>
        <taxon>Absidia</taxon>
    </lineage>
</organism>
<dbReference type="GO" id="GO:0030674">
    <property type="term" value="F:protein-macromolecule adaptor activity"/>
    <property type="evidence" value="ECO:0007669"/>
    <property type="project" value="TreeGrafter"/>
</dbReference>
<proteinExistence type="inferred from homology"/>
<dbReference type="PANTHER" id="PTHR23323:SF26">
    <property type="entry name" value="VACUOLAR PROTEIN SORTING-ASSOCIATED PROTEIN 18 HOMOLOG"/>
    <property type="match status" value="1"/>
</dbReference>
<dbReference type="GO" id="GO:0048284">
    <property type="term" value="P:organelle fusion"/>
    <property type="evidence" value="ECO:0007669"/>
    <property type="project" value="TreeGrafter"/>
</dbReference>
<dbReference type="CDD" id="cd16462">
    <property type="entry name" value="RING-H2_Pep3p-like"/>
    <property type="match status" value="1"/>
</dbReference>
<dbReference type="GO" id="GO:0006904">
    <property type="term" value="P:vesicle docking involved in exocytosis"/>
    <property type="evidence" value="ECO:0007669"/>
    <property type="project" value="TreeGrafter"/>
</dbReference>
<dbReference type="PROSITE" id="PS50236">
    <property type="entry name" value="CHCR"/>
    <property type="match status" value="1"/>
</dbReference>
<evidence type="ECO:0000313" key="12">
    <source>
        <dbReference type="Proteomes" id="UP000078561"/>
    </source>
</evidence>
<evidence type="ECO:0000259" key="10">
    <source>
        <dbReference type="Pfam" id="PF26148"/>
    </source>
</evidence>
<dbReference type="AlphaFoldDB" id="A0A163M236"/>
<evidence type="ECO:0000256" key="3">
    <source>
        <dbReference type="ARBA" id="ARBA00022771"/>
    </source>
</evidence>
<evidence type="ECO:0000256" key="7">
    <source>
        <dbReference type="PROSITE-ProRule" id="PRU01006"/>
    </source>
</evidence>
<dbReference type="OMA" id="KFFVFPC"/>
<keyword evidence="5" id="KW-0472">Membrane</keyword>
<dbReference type="GO" id="GO:0007033">
    <property type="term" value="P:vacuole organization"/>
    <property type="evidence" value="ECO:0007669"/>
    <property type="project" value="TreeGrafter"/>
</dbReference>
<protein>
    <submittedName>
        <fullName evidence="11">Uncharacterized protein</fullName>
    </submittedName>
</protein>
<evidence type="ECO:0000256" key="2">
    <source>
        <dbReference type="ARBA" id="ARBA00022723"/>
    </source>
</evidence>
<keyword evidence="3" id="KW-0863">Zinc-finger</keyword>
<dbReference type="GO" id="GO:0008270">
    <property type="term" value="F:zinc ion binding"/>
    <property type="evidence" value="ECO:0007669"/>
    <property type="project" value="UniProtKB-KW"/>
</dbReference>
<evidence type="ECO:0000256" key="4">
    <source>
        <dbReference type="ARBA" id="ARBA00022833"/>
    </source>
</evidence>
<dbReference type="InterPro" id="IPR000547">
    <property type="entry name" value="Clathrin_H-chain/VPS_repeat"/>
</dbReference>
<feature type="coiled-coil region" evidence="8">
    <location>
        <begin position="843"/>
        <end position="877"/>
    </location>
</feature>
<gene>
    <name evidence="11" type="primary">ABSGL_06236.1 scaffold 7705</name>
</gene>
<dbReference type="OrthoDB" id="1845386at2759"/>
<evidence type="ECO:0000256" key="6">
    <source>
        <dbReference type="ARBA" id="ARBA00029433"/>
    </source>
</evidence>
<keyword evidence="12" id="KW-1185">Reference proteome</keyword>
<feature type="repeat" description="CHCR" evidence="7">
    <location>
        <begin position="648"/>
        <end position="805"/>
    </location>
</feature>
<reference evidence="11" key="1">
    <citation type="submission" date="2016-04" db="EMBL/GenBank/DDBJ databases">
        <authorList>
            <person name="Evans L.H."/>
            <person name="Alamgir A."/>
            <person name="Owens N."/>
            <person name="Weber N.D."/>
            <person name="Virtaneva K."/>
            <person name="Barbian K."/>
            <person name="Babar A."/>
            <person name="Rosenke K."/>
        </authorList>
    </citation>
    <scope>NUCLEOTIDE SEQUENCE [LARGE SCALE GENOMIC DNA]</scope>
    <source>
        <strain evidence="11">CBS 101.48</strain>
    </source>
</reference>
<sequence length="1090" mass="124434">MSLIDDFMESSDLDPLHSLLPHFGDQFTSSNGHTNGDVMRLETGYVSTGFTVDIPIFILDYVQFQLPASLMAMEVANNTLIIVLSTFRILRIDLTNPLEVEDVEITRKPSMANKVRLFFDPTGRHLILSTGLETYYLYSEWRQVKQLGTKLKDITAIAWNKQVSLTESSTCEILMGTSTGTIYETVLEPSRDDGSSFFFSTSSISSNAVFEERYLKQVYSLPNDNNITGLYFEQFPATQRKYFVLVTTPSRMYQFVGSVAGPTSGSGEGQSNFEQVFAMYKDNPGAGISHGDLVFGSQNVGDNVLDNVQLLQYPSTSLDEDVGPLGLDLCISMALTEFHFILLYKDRVRAICRLNDQIVYEEKIPLTPSETVLGISIDNSMQTFWVYTCRSMYELVVKNEERDVWRLYLAKKQYDMALRYCKDNDMAQKDQVYTAQAKDYFGQRRFQMSAKFFAESSTVPFEQVALQFIECDEMDALRVYLDTKLKRLQKKDQAQKTMLATWLVELYLSKMDDLDTLISSAHARPSNIPAIMGEAIHNDTTTIHHFEEQQEEIMDEFRMFLDSSCAYLHSPTTFRLLASHGRHNAWLFYASLIGDDHKVIDYWLKEKKWEKALDVLGKQTKVEPFYHFSPILMEHIPYETVTIWMRQQPHLNPRRLLPALLTYDSSKLSDKSLPNQAIRYLSFVVSTLRNTDPVIHNLLLTLYCLQPTKDETTLLTFLKSEGQAMHFNVDYALRLCSQNGRMQSCVHLYSQMGLYEDAVHLALKNHDVVLACIHADKPEDDPALRKKLWLTVAKQVVEGEKKDIYSALAFTRQCDLLKVDAILPFFMEFDTIGDFKDEVCTALEESTMAIEDLKMDMDEATKSAEHIRGDIKNLRSRFGLVNAVEKCYVCHNPLLAYPFYLFPCQHTFHAECMIQTITRFLPPRTLRRLAYLEEALDLSLTPSQTTPTTSNWVVAAAGAIFSGENTNATTEEDRTLKPTVLFKQQALQEELDDIVASECVLCGADTMLRSLDLPFVNEEESRTRSLCFRSKEGRDEVIPVRLGTMATNFRVTPVRLETMATNFRMTPVRLETMATNIKWADSSMTLLDLD</sequence>
<evidence type="ECO:0000313" key="11">
    <source>
        <dbReference type="EMBL" id="SAM00548.1"/>
    </source>
</evidence>
<dbReference type="InterPro" id="IPR007810">
    <property type="entry name" value="Pep3/Vps18_beta-prop"/>
</dbReference>
<accession>A0A163M236</accession>
<comment type="subcellular location">
    <subcellularLocation>
        <location evidence="6">Endomembrane system</location>
        <topology evidence="6">Peripheral membrane protein</topology>
        <orientation evidence="6">Cytoplasmic side</orientation>
    </subcellularLocation>
</comment>
<feature type="domain" description="Pep3/Vps18 RING C-terminal" evidence="10">
    <location>
        <begin position="882"/>
        <end position="919"/>
    </location>
</feature>
<dbReference type="PANTHER" id="PTHR23323">
    <property type="entry name" value="VACUOLAR PROTEIN SORTING-ASSOCIATED PROTEIN"/>
    <property type="match status" value="1"/>
</dbReference>
<dbReference type="GO" id="GO:0007032">
    <property type="term" value="P:endosome organization"/>
    <property type="evidence" value="ECO:0007669"/>
    <property type="project" value="TreeGrafter"/>
</dbReference>
<dbReference type="Pfam" id="PF05131">
    <property type="entry name" value="Pep3_Vps18"/>
    <property type="match status" value="2"/>
</dbReference>
<dbReference type="GO" id="GO:0006886">
    <property type="term" value="P:intracellular protein transport"/>
    <property type="evidence" value="ECO:0007669"/>
    <property type="project" value="UniProtKB-UniRule"/>
</dbReference>
<feature type="domain" description="Pep3/Vps18 beta-propeller" evidence="9">
    <location>
        <begin position="285"/>
        <end position="397"/>
    </location>
</feature>
<evidence type="ECO:0000259" key="9">
    <source>
        <dbReference type="Pfam" id="PF05131"/>
    </source>
</evidence>
<dbReference type="EMBL" id="LT553219">
    <property type="protein sequence ID" value="SAM00548.1"/>
    <property type="molecule type" value="Genomic_DNA"/>
</dbReference>
<evidence type="ECO:0000256" key="8">
    <source>
        <dbReference type="SAM" id="Coils"/>
    </source>
</evidence>
<dbReference type="Pfam" id="PF26148">
    <property type="entry name" value="VPS18_RING_C"/>
    <property type="match status" value="1"/>
</dbReference>
<evidence type="ECO:0000256" key="5">
    <source>
        <dbReference type="ARBA" id="ARBA00023136"/>
    </source>
</evidence>
<evidence type="ECO:0000256" key="1">
    <source>
        <dbReference type="ARBA" id="ARBA00010454"/>
    </source>
</evidence>
<name>A0A163M236_ABSGL</name>
<dbReference type="FunCoup" id="A0A163M236">
    <property type="interactions" value="707"/>
</dbReference>
<dbReference type="STRING" id="4829.A0A163M236"/>
<dbReference type="Proteomes" id="UP000078561">
    <property type="component" value="Unassembled WGS sequence"/>
</dbReference>
<keyword evidence="8" id="KW-0175">Coiled coil</keyword>
<keyword evidence="4" id="KW-0862">Zinc</keyword>
<dbReference type="SUPFAM" id="SSF57850">
    <property type="entry name" value="RING/U-box"/>
    <property type="match status" value="1"/>
</dbReference>
<feature type="domain" description="Pep3/Vps18 beta-propeller" evidence="9">
    <location>
        <begin position="55"/>
        <end position="283"/>
    </location>
</feature>
<dbReference type="GO" id="GO:0005768">
    <property type="term" value="C:endosome"/>
    <property type="evidence" value="ECO:0007669"/>
    <property type="project" value="TreeGrafter"/>
</dbReference>